<feature type="domain" description="Radical SAM core" evidence="13">
    <location>
        <begin position="4"/>
        <end position="229"/>
    </location>
</feature>
<dbReference type="EC" id="4.1.99.22" evidence="1 12"/>
<keyword evidence="7 12" id="KW-0411">Iron-sulfur</keyword>
<keyword evidence="6 12" id="KW-0408">Iron</keyword>
<evidence type="ECO:0000256" key="3">
    <source>
        <dbReference type="ARBA" id="ARBA00022691"/>
    </source>
</evidence>
<keyword evidence="10 12" id="KW-0456">Lyase</keyword>
<feature type="binding site" evidence="12">
    <location>
        <position position="94"/>
    </location>
    <ligand>
        <name>GTP</name>
        <dbReference type="ChEBI" id="CHEBI:37565"/>
    </ligand>
</feature>
<evidence type="ECO:0000256" key="8">
    <source>
        <dbReference type="ARBA" id="ARBA00023134"/>
    </source>
</evidence>
<evidence type="ECO:0000256" key="1">
    <source>
        <dbReference type="ARBA" id="ARBA00012167"/>
    </source>
</evidence>
<feature type="binding site" evidence="12">
    <location>
        <position position="13"/>
    </location>
    <ligand>
        <name>GTP</name>
        <dbReference type="ChEBI" id="CHEBI:37565"/>
    </ligand>
</feature>
<evidence type="ECO:0000259" key="13">
    <source>
        <dbReference type="PROSITE" id="PS51918"/>
    </source>
</evidence>
<feature type="binding site" evidence="12">
    <location>
        <position position="67"/>
    </location>
    <ligand>
        <name>S-adenosyl-L-methionine</name>
        <dbReference type="ChEBI" id="CHEBI:59789"/>
    </ligand>
</feature>
<feature type="binding site" evidence="12">
    <location>
        <position position="24"/>
    </location>
    <ligand>
        <name>[4Fe-4S] cluster</name>
        <dbReference type="ChEBI" id="CHEBI:49883"/>
        <label>1</label>
        <note>4Fe-4S-S-AdoMet</note>
    </ligand>
</feature>
<dbReference type="Gene3D" id="3.20.20.70">
    <property type="entry name" value="Aldolase class I"/>
    <property type="match status" value="1"/>
</dbReference>
<feature type="binding site" evidence="12">
    <location>
        <position position="27"/>
    </location>
    <ligand>
        <name>[4Fe-4S] cluster</name>
        <dbReference type="ChEBI" id="CHEBI:49883"/>
        <label>1</label>
        <note>4Fe-4S-S-AdoMet</note>
    </ligand>
</feature>
<evidence type="ECO:0000256" key="7">
    <source>
        <dbReference type="ARBA" id="ARBA00023014"/>
    </source>
</evidence>
<evidence type="ECO:0000256" key="12">
    <source>
        <dbReference type="HAMAP-Rule" id="MF_01225"/>
    </source>
</evidence>
<dbReference type="InterPro" id="IPR000385">
    <property type="entry name" value="MoaA_NifB_PqqE_Fe-S-bd_CS"/>
</dbReference>
<dbReference type="GO" id="GO:0061799">
    <property type="term" value="F:cyclic pyranopterin monophosphate synthase activity"/>
    <property type="evidence" value="ECO:0007669"/>
    <property type="project" value="TreeGrafter"/>
</dbReference>
<dbReference type="PROSITE" id="PS51918">
    <property type="entry name" value="RADICAL_SAM"/>
    <property type="match status" value="1"/>
</dbReference>
<comment type="subunit">
    <text evidence="12">Monomer and homodimer.</text>
</comment>
<dbReference type="PANTHER" id="PTHR22960">
    <property type="entry name" value="MOLYBDOPTERIN COFACTOR SYNTHESIS PROTEIN A"/>
    <property type="match status" value="1"/>
</dbReference>
<dbReference type="CDD" id="cd21117">
    <property type="entry name" value="Twitch_MoaA"/>
    <property type="match status" value="1"/>
</dbReference>
<dbReference type="NCBIfam" id="NF001199">
    <property type="entry name" value="PRK00164.2-1"/>
    <property type="match status" value="1"/>
</dbReference>
<evidence type="ECO:0000256" key="4">
    <source>
        <dbReference type="ARBA" id="ARBA00022723"/>
    </source>
</evidence>
<keyword evidence="15" id="KW-1185">Reference proteome</keyword>
<keyword evidence="4 12" id="KW-0479">Metal-binding</keyword>
<dbReference type="CDD" id="cd01335">
    <property type="entry name" value="Radical_SAM"/>
    <property type="match status" value="1"/>
</dbReference>
<feature type="binding site" evidence="12">
    <location>
        <position position="255"/>
    </location>
    <ligand>
        <name>[4Fe-4S] cluster</name>
        <dbReference type="ChEBI" id="CHEBI:49883"/>
        <label>2</label>
        <note>4Fe-4S-substrate</note>
    </ligand>
</feature>
<evidence type="ECO:0000256" key="9">
    <source>
        <dbReference type="ARBA" id="ARBA00023150"/>
    </source>
</evidence>
<dbReference type="GO" id="GO:0006777">
    <property type="term" value="P:Mo-molybdopterin cofactor biosynthetic process"/>
    <property type="evidence" value="ECO:0007669"/>
    <property type="project" value="UniProtKB-UniRule"/>
</dbReference>
<dbReference type="InterPro" id="IPR007197">
    <property type="entry name" value="rSAM"/>
</dbReference>
<dbReference type="SFLD" id="SFLDG01386">
    <property type="entry name" value="main_SPASM_domain-containing"/>
    <property type="match status" value="1"/>
</dbReference>
<dbReference type="Proteomes" id="UP000277811">
    <property type="component" value="Unassembled WGS sequence"/>
</dbReference>
<evidence type="ECO:0000256" key="11">
    <source>
        <dbReference type="ARBA" id="ARBA00048697"/>
    </source>
</evidence>
<comment type="similarity">
    <text evidence="12">Belongs to the radical SAM superfamily. MoaA family.</text>
</comment>
<keyword evidence="2 12" id="KW-0004">4Fe-4S</keyword>
<dbReference type="OrthoDB" id="9763993at2"/>
<dbReference type="Pfam" id="PF06463">
    <property type="entry name" value="Mob_synth_C"/>
    <property type="match status" value="1"/>
</dbReference>
<dbReference type="InterPro" id="IPR006638">
    <property type="entry name" value="Elp3/MiaA/NifB-like_rSAM"/>
</dbReference>
<dbReference type="EMBL" id="UPPP01000105">
    <property type="protein sequence ID" value="VBB09136.1"/>
    <property type="molecule type" value="Genomic_DNA"/>
</dbReference>
<dbReference type="GO" id="GO:1904047">
    <property type="term" value="F:S-adenosyl-L-methionine binding"/>
    <property type="evidence" value="ECO:0007669"/>
    <property type="project" value="UniProtKB-UniRule"/>
</dbReference>
<dbReference type="InterPro" id="IPR010505">
    <property type="entry name" value="MoaA_twitch"/>
</dbReference>
<evidence type="ECO:0000313" key="15">
    <source>
        <dbReference type="Proteomes" id="UP000277811"/>
    </source>
</evidence>
<comment type="cofactor">
    <cofactor evidence="12">
        <name>[4Fe-4S] cluster</name>
        <dbReference type="ChEBI" id="CHEBI:49883"/>
    </cofactor>
    <text evidence="12">Binds 2 [4Fe-4S] clusters. Binds 1 [4Fe-4S] cluster coordinated with 3 cysteines and an exchangeable S-adenosyl-L-methionine and 1 [4Fe-4S] cluster coordinated with 3 cysteines and the GTP-derived substrate.</text>
</comment>
<reference evidence="14 15" key="1">
    <citation type="submission" date="2018-06" db="EMBL/GenBank/DDBJ databases">
        <authorList>
            <person name="Strepis N."/>
        </authorList>
    </citation>
    <scope>NUCLEOTIDE SEQUENCE [LARGE SCALE GENOMIC DNA]</scope>
    <source>
        <strain evidence="14">LUCI</strain>
    </source>
</reference>
<dbReference type="SMART" id="SM00729">
    <property type="entry name" value="Elp3"/>
    <property type="match status" value="1"/>
</dbReference>
<evidence type="ECO:0000256" key="2">
    <source>
        <dbReference type="ARBA" id="ARBA00022485"/>
    </source>
</evidence>
<dbReference type="PROSITE" id="PS01305">
    <property type="entry name" value="MOAA_NIFB_PQQE"/>
    <property type="match status" value="1"/>
</dbReference>
<dbReference type="HAMAP" id="MF_01225_B">
    <property type="entry name" value="MoaA_B"/>
    <property type="match status" value="1"/>
</dbReference>
<dbReference type="UniPathway" id="UPA00344"/>
<dbReference type="Pfam" id="PF04055">
    <property type="entry name" value="Radical_SAM"/>
    <property type="match status" value="1"/>
</dbReference>
<name>A0A498R8V6_9FIRM</name>
<keyword evidence="8 12" id="KW-0342">GTP-binding</keyword>
<keyword evidence="3 12" id="KW-0949">S-adenosyl-L-methionine</keyword>
<dbReference type="SFLD" id="SFLDG01383">
    <property type="entry name" value="cyclic_pyranopterin_phosphate"/>
    <property type="match status" value="1"/>
</dbReference>
<feature type="binding site" evidence="12">
    <location>
        <position position="20"/>
    </location>
    <ligand>
        <name>[4Fe-4S] cluster</name>
        <dbReference type="ChEBI" id="CHEBI:49883"/>
        <label>1</label>
        <note>4Fe-4S-S-AdoMet</note>
    </ligand>
</feature>
<comment type="pathway">
    <text evidence="12">Cofactor biosynthesis; molybdopterin biosynthesis.</text>
</comment>
<organism evidence="14 15">
    <name type="scientific">Lucifera butyrica</name>
    <dbReference type="NCBI Taxonomy" id="1351585"/>
    <lineage>
        <taxon>Bacteria</taxon>
        <taxon>Bacillati</taxon>
        <taxon>Bacillota</taxon>
        <taxon>Negativicutes</taxon>
        <taxon>Veillonellales</taxon>
        <taxon>Veillonellaceae</taxon>
        <taxon>Lucifera</taxon>
    </lineage>
</organism>
<dbReference type="InterPro" id="IPR058240">
    <property type="entry name" value="rSAM_sf"/>
</dbReference>
<feature type="binding site" evidence="12">
    <location>
        <position position="155"/>
    </location>
    <ligand>
        <name>GTP</name>
        <dbReference type="ChEBI" id="CHEBI:37565"/>
    </ligand>
</feature>
<dbReference type="NCBIfam" id="TIGR02666">
    <property type="entry name" value="moaA"/>
    <property type="match status" value="1"/>
</dbReference>
<dbReference type="SUPFAM" id="SSF102114">
    <property type="entry name" value="Radical SAM enzymes"/>
    <property type="match status" value="1"/>
</dbReference>
<comment type="function">
    <text evidence="12">Catalyzes the cyclization of GTP to (8S)-3',8-cyclo-7,8-dihydroguanosine 5'-triphosphate.</text>
</comment>
<evidence type="ECO:0000313" key="14">
    <source>
        <dbReference type="EMBL" id="VBB09136.1"/>
    </source>
</evidence>
<proteinExistence type="inferred from homology"/>
<dbReference type="SFLD" id="SFLDG01067">
    <property type="entry name" value="SPASM/twitch_domain_containing"/>
    <property type="match status" value="1"/>
</dbReference>
<dbReference type="InterPro" id="IPR013785">
    <property type="entry name" value="Aldolase_TIM"/>
</dbReference>
<dbReference type="AlphaFoldDB" id="A0A498R8V6"/>
<feature type="binding site" evidence="12">
    <location>
        <position position="26"/>
    </location>
    <ligand>
        <name>S-adenosyl-L-methionine</name>
        <dbReference type="ChEBI" id="CHEBI:59789"/>
    </ligand>
</feature>
<dbReference type="GO" id="GO:0061798">
    <property type="term" value="F:GTP 3',8'-cyclase activity"/>
    <property type="evidence" value="ECO:0007669"/>
    <property type="project" value="UniProtKB-UniRule"/>
</dbReference>
<comment type="catalytic activity">
    <reaction evidence="11 12">
        <text>GTP + AH2 + S-adenosyl-L-methionine = (8S)-3',8-cyclo-7,8-dihydroguanosine 5'-triphosphate + 5'-deoxyadenosine + L-methionine + A + H(+)</text>
        <dbReference type="Rhea" id="RHEA:49576"/>
        <dbReference type="ChEBI" id="CHEBI:13193"/>
        <dbReference type="ChEBI" id="CHEBI:15378"/>
        <dbReference type="ChEBI" id="CHEBI:17319"/>
        <dbReference type="ChEBI" id="CHEBI:17499"/>
        <dbReference type="ChEBI" id="CHEBI:37565"/>
        <dbReference type="ChEBI" id="CHEBI:57844"/>
        <dbReference type="ChEBI" id="CHEBI:59789"/>
        <dbReference type="ChEBI" id="CHEBI:131766"/>
        <dbReference type="EC" id="4.1.99.22"/>
    </reaction>
</comment>
<evidence type="ECO:0000256" key="6">
    <source>
        <dbReference type="ARBA" id="ARBA00023004"/>
    </source>
</evidence>
<evidence type="ECO:0000256" key="5">
    <source>
        <dbReference type="ARBA" id="ARBA00022741"/>
    </source>
</evidence>
<keyword evidence="9 12" id="KW-0501">Molybdenum cofactor biosynthesis</keyword>
<feature type="binding site" evidence="12">
    <location>
        <position position="63"/>
    </location>
    <ligand>
        <name>GTP</name>
        <dbReference type="ChEBI" id="CHEBI:37565"/>
    </ligand>
</feature>
<feature type="binding site" evidence="12">
    <location>
        <position position="189"/>
    </location>
    <ligand>
        <name>S-adenosyl-L-methionine</name>
        <dbReference type="ChEBI" id="CHEBI:59789"/>
    </ligand>
</feature>
<sequence length="326" mass="36098">MRDGQGRVIDYLRISITDRCNFRCLYCMPSEGVRLLDAREILSYEELLRVIRVLGQYGVSKIRLTGGEPLVRKGVVNFIRNIRAIGTVKDLSMTTNGSLLRDMAPELKAAGLDRVNISLDTLDPERFTYITDKGNLTDVLKGIESAVNAGLTPVKLNVVLTEVLTEKDVLYFIKLVYNCPIAVRFIEYMPVGRCGVKAGTGIAAIKSMLNGSGYGQLEPESAIKGNGPAKYYRLPRASGMFGFITPISDHFCQYCNRIRLTADGKLKPCLLSDQEIDMKAVLRGGGDDRKIAELFFKAVQEKPVRHRLGNNQHGTGLAREMFQVGG</sequence>
<dbReference type="GO" id="GO:0046872">
    <property type="term" value="F:metal ion binding"/>
    <property type="evidence" value="ECO:0007669"/>
    <property type="project" value="UniProtKB-KW"/>
</dbReference>
<dbReference type="GO" id="GO:0051539">
    <property type="term" value="F:4 iron, 4 sulfur cluster binding"/>
    <property type="evidence" value="ECO:0007669"/>
    <property type="project" value="UniProtKB-UniRule"/>
</dbReference>
<dbReference type="GO" id="GO:0005525">
    <property type="term" value="F:GTP binding"/>
    <property type="evidence" value="ECO:0007669"/>
    <property type="project" value="UniProtKB-UniRule"/>
</dbReference>
<dbReference type="InterPro" id="IPR040064">
    <property type="entry name" value="MoaA-like"/>
</dbReference>
<evidence type="ECO:0000256" key="10">
    <source>
        <dbReference type="ARBA" id="ARBA00023239"/>
    </source>
</evidence>
<dbReference type="InterPro" id="IPR050105">
    <property type="entry name" value="MoCo_biosynth_MoaA/MoaC"/>
</dbReference>
<dbReference type="SFLD" id="SFLDS00029">
    <property type="entry name" value="Radical_SAM"/>
    <property type="match status" value="1"/>
</dbReference>
<feature type="binding site" evidence="12">
    <location>
        <position position="252"/>
    </location>
    <ligand>
        <name>[4Fe-4S] cluster</name>
        <dbReference type="ChEBI" id="CHEBI:49883"/>
        <label>2</label>
        <note>4Fe-4S-substrate</note>
    </ligand>
</feature>
<feature type="binding site" evidence="12">
    <location>
        <position position="269"/>
    </location>
    <ligand>
        <name>[4Fe-4S] cluster</name>
        <dbReference type="ChEBI" id="CHEBI:49883"/>
        <label>2</label>
        <note>4Fe-4S-substrate</note>
    </ligand>
</feature>
<gene>
    <name evidence="12" type="primary">moaA</name>
    <name evidence="14" type="ORF">LUCI_4422</name>
</gene>
<protein>
    <recommendedName>
        <fullName evidence="1 12">GTP 3',8-cyclase</fullName>
        <ecNumber evidence="1 12">4.1.99.22</ecNumber>
    </recommendedName>
    <alternativeName>
        <fullName evidence="12">Molybdenum cofactor biosynthesis protein A</fullName>
    </alternativeName>
</protein>
<dbReference type="PANTHER" id="PTHR22960:SF0">
    <property type="entry name" value="MOLYBDENUM COFACTOR BIOSYNTHESIS PROTEIN 1"/>
    <property type="match status" value="1"/>
</dbReference>
<keyword evidence="5 12" id="KW-0547">Nucleotide-binding</keyword>
<accession>A0A498R8V6</accession>
<dbReference type="InterPro" id="IPR013483">
    <property type="entry name" value="MoaA"/>
</dbReference>
<feature type="binding site" evidence="12">
    <location>
        <begin position="257"/>
        <end position="259"/>
    </location>
    <ligand>
        <name>GTP</name>
        <dbReference type="ChEBI" id="CHEBI:37565"/>
    </ligand>
</feature>
<feature type="binding site" evidence="12">
    <location>
        <position position="118"/>
    </location>
    <ligand>
        <name>S-adenosyl-L-methionine</name>
        <dbReference type="ChEBI" id="CHEBI:59789"/>
    </ligand>
</feature>